<evidence type="ECO:0000313" key="8">
    <source>
        <dbReference type="Proteomes" id="UP000030645"/>
    </source>
</evidence>
<protein>
    <recommendedName>
        <fullName evidence="6">TFIIS N-terminal domain-containing protein</fullName>
    </recommendedName>
</protein>
<name>W9QGB8_9ROSA</name>
<dbReference type="GO" id="GO:0005634">
    <property type="term" value="C:nucleus"/>
    <property type="evidence" value="ECO:0007669"/>
    <property type="project" value="UniProtKB-SubCell"/>
</dbReference>
<dbReference type="InterPro" id="IPR003617">
    <property type="entry name" value="TFIIS/CRSP70_N_sub"/>
</dbReference>
<evidence type="ECO:0000259" key="6">
    <source>
        <dbReference type="PROSITE" id="PS51319"/>
    </source>
</evidence>
<dbReference type="PROSITE" id="PS51319">
    <property type="entry name" value="TFIIS_N"/>
    <property type="match status" value="1"/>
</dbReference>
<feature type="compositionally biased region" description="Basic and acidic residues" evidence="5">
    <location>
        <begin position="65"/>
        <end position="78"/>
    </location>
</feature>
<evidence type="ECO:0000256" key="3">
    <source>
        <dbReference type="PROSITE-ProRule" id="PRU00649"/>
    </source>
</evidence>
<feature type="region of interest" description="Disordered" evidence="5">
    <location>
        <begin position="188"/>
        <end position="283"/>
    </location>
</feature>
<feature type="region of interest" description="Disordered" evidence="5">
    <location>
        <begin position="386"/>
        <end position="418"/>
    </location>
</feature>
<dbReference type="PANTHER" id="PTHR47210:SF1">
    <property type="entry name" value="MEDIATOR OF RNA POLYMERASE II TRANSCRIPTION SUBUNIT 26C-RELATED"/>
    <property type="match status" value="1"/>
</dbReference>
<evidence type="ECO:0000313" key="7">
    <source>
        <dbReference type="EMBL" id="EXB36907.1"/>
    </source>
</evidence>
<evidence type="ECO:0000256" key="2">
    <source>
        <dbReference type="ARBA" id="ARBA00023242"/>
    </source>
</evidence>
<feature type="region of interest" description="Disordered" evidence="5">
    <location>
        <begin position="50"/>
        <end position="103"/>
    </location>
</feature>
<keyword evidence="8" id="KW-1185">Reference proteome</keyword>
<accession>W9QGB8</accession>
<comment type="subcellular location">
    <subcellularLocation>
        <location evidence="1 3">Nucleus</location>
    </subcellularLocation>
</comment>
<feature type="domain" description="TFIIS N-terminal" evidence="6">
    <location>
        <begin position="107"/>
        <end position="184"/>
    </location>
</feature>
<feature type="compositionally biased region" description="Polar residues" evidence="5">
    <location>
        <begin position="194"/>
        <end position="213"/>
    </location>
</feature>
<feature type="coiled-coil region" evidence="4">
    <location>
        <begin position="283"/>
        <end position="310"/>
    </location>
</feature>
<organism evidence="7 8">
    <name type="scientific">Morus notabilis</name>
    <dbReference type="NCBI Taxonomy" id="981085"/>
    <lineage>
        <taxon>Eukaryota</taxon>
        <taxon>Viridiplantae</taxon>
        <taxon>Streptophyta</taxon>
        <taxon>Embryophyta</taxon>
        <taxon>Tracheophyta</taxon>
        <taxon>Spermatophyta</taxon>
        <taxon>Magnoliopsida</taxon>
        <taxon>eudicotyledons</taxon>
        <taxon>Gunneridae</taxon>
        <taxon>Pentapetalae</taxon>
        <taxon>rosids</taxon>
        <taxon>fabids</taxon>
        <taxon>Rosales</taxon>
        <taxon>Moraceae</taxon>
        <taxon>Moreae</taxon>
        <taxon>Morus</taxon>
    </lineage>
</organism>
<keyword evidence="2 3" id="KW-0539">Nucleus</keyword>
<dbReference type="Proteomes" id="UP000030645">
    <property type="component" value="Unassembled WGS sequence"/>
</dbReference>
<evidence type="ECO:0000256" key="4">
    <source>
        <dbReference type="SAM" id="Coils"/>
    </source>
</evidence>
<dbReference type="SUPFAM" id="SSF47676">
    <property type="entry name" value="Conserved domain common to transcription factors TFIIS, elongin A, CRSP70"/>
    <property type="match status" value="1"/>
</dbReference>
<proteinExistence type="predicted"/>
<feature type="compositionally biased region" description="Polar residues" evidence="5">
    <location>
        <begin position="260"/>
        <end position="271"/>
    </location>
</feature>
<evidence type="ECO:0000256" key="1">
    <source>
        <dbReference type="ARBA" id="ARBA00004123"/>
    </source>
</evidence>
<dbReference type="InterPro" id="IPR035441">
    <property type="entry name" value="TFIIS/LEDGF_dom_sf"/>
</dbReference>
<dbReference type="EMBL" id="KE343600">
    <property type="protein sequence ID" value="EXB36907.1"/>
    <property type="molecule type" value="Genomic_DNA"/>
</dbReference>
<dbReference type="InterPro" id="IPR044790">
    <property type="entry name" value="MD26C-like"/>
</dbReference>
<keyword evidence="4" id="KW-0175">Coiled coil</keyword>
<feature type="compositionally biased region" description="Basic and acidic residues" evidence="5">
    <location>
        <begin position="272"/>
        <end position="283"/>
    </location>
</feature>
<feature type="compositionally biased region" description="Polar residues" evidence="5">
    <location>
        <begin position="224"/>
        <end position="234"/>
    </location>
</feature>
<gene>
    <name evidence="7" type="ORF">L484_016512</name>
</gene>
<feature type="compositionally biased region" description="Basic and acidic residues" evidence="5">
    <location>
        <begin position="235"/>
        <end position="253"/>
    </location>
</feature>
<dbReference type="Gene3D" id="1.20.930.10">
    <property type="entry name" value="Conserved domain common to transcription factors TFIIS, elongin A, CRSP70"/>
    <property type="match status" value="1"/>
</dbReference>
<dbReference type="PANTHER" id="PTHR47210">
    <property type="entry name" value="MEDIATOR OF RNA POLYMERASE II TRANSCRIPTION SUBUNIT 26C-RELATED"/>
    <property type="match status" value="1"/>
</dbReference>
<dbReference type="CDD" id="cd00183">
    <property type="entry name" value="TFIIS_I"/>
    <property type="match status" value="1"/>
</dbReference>
<dbReference type="InterPro" id="IPR017923">
    <property type="entry name" value="TFIIS_N"/>
</dbReference>
<dbReference type="SMART" id="SM00509">
    <property type="entry name" value="TFS2N"/>
    <property type="match status" value="1"/>
</dbReference>
<dbReference type="eggNOG" id="ENOG502QTFQ">
    <property type="taxonomic scope" value="Eukaryota"/>
</dbReference>
<dbReference type="STRING" id="981085.W9QGB8"/>
<dbReference type="AlphaFoldDB" id="W9QGB8"/>
<evidence type="ECO:0000256" key="5">
    <source>
        <dbReference type="SAM" id="MobiDB-lite"/>
    </source>
</evidence>
<dbReference type="Pfam" id="PF08711">
    <property type="entry name" value="Med26"/>
    <property type="match status" value="1"/>
</dbReference>
<sequence>MDYDDFRAILDSSGVDVWTFIDTAIAVASMDYGGELRQRRDGIVERLYAASSSSSASDHHRPRHYDREAKTAGEKERVSPPTPQSIDRENSDNDGEGLDPYGGLFDDEQKKILEIKEQLEDSDQSEDTLVELLQSLADMDITFQALKETDIGRHVNRLRKHPSSEVKRLVKQVVRKWKDTVDEWVKLNQPGEHASNSLMDGDSPQQKIPQNGHHQVPDFAYSPNPHNGSSGSDKNNSEPEQKPKAVPSRREALPKPMNPSVPQSAHSTPQNRQREQREGSFDAEKLASARKRLQENYKEAENAKKQRTIQVMDIHEIPKPKAKNAFFPKNKGGGGGSLGRHCSTQFKGEGIVMGPWAGGCGAVGALLEWKSKRVISRCETLLSSNLKASSESNEAGEGRSGGAGLRVSGKGREGKQRR</sequence>
<reference evidence="8" key="1">
    <citation type="submission" date="2013-01" db="EMBL/GenBank/DDBJ databases">
        <title>Draft Genome Sequence of a Mulberry Tree, Morus notabilis C.K. Schneid.</title>
        <authorList>
            <person name="He N."/>
            <person name="Zhao S."/>
        </authorList>
    </citation>
    <scope>NUCLEOTIDE SEQUENCE</scope>
</reference>